<accession>V5RJP9</accession>
<evidence type="ECO:0000256" key="4">
    <source>
        <dbReference type="HAMAP-Rule" id="MF_01241"/>
    </source>
</evidence>
<evidence type="ECO:0000259" key="5">
    <source>
        <dbReference type="Pfam" id="PF01182"/>
    </source>
</evidence>
<evidence type="ECO:0000256" key="3">
    <source>
        <dbReference type="ARBA" id="ARBA00023277"/>
    </source>
</evidence>
<keyword evidence="7" id="KW-1185">Reference proteome</keyword>
<evidence type="ECO:0000313" key="6">
    <source>
        <dbReference type="EMBL" id="AHB35990.1"/>
    </source>
</evidence>
<dbReference type="GO" id="GO:0006043">
    <property type="term" value="P:glucosamine catabolic process"/>
    <property type="evidence" value="ECO:0007669"/>
    <property type="project" value="TreeGrafter"/>
</dbReference>
<dbReference type="AlphaFoldDB" id="V5RJP9"/>
<comment type="pathway">
    <text evidence="4">Amino-sugar metabolism; N-acetylneuraminate degradation; D-fructose 6-phosphate from N-acetylneuraminate: step 5/5.</text>
</comment>
<dbReference type="RefSeq" id="WP_023788924.1">
    <property type="nucleotide sequence ID" value="NC_022998.1"/>
</dbReference>
<dbReference type="PANTHER" id="PTHR11280">
    <property type="entry name" value="GLUCOSAMINE-6-PHOSPHATE ISOMERASE"/>
    <property type="match status" value="1"/>
</dbReference>
<dbReference type="CDD" id="cd01399">
    <property type="entry name" value="GlcN6P_deaminase"/>
    <property type="match status" value="1"/>
</dbReference>
<feature type="active site" description="Proton acceptor; for ring-opening step" evidence="4">
    <location>
        <position position="137"/>
    </location>
</feature>
<dbReference type="GO" id="GO:0004342">
    <property type="term" value="F:glucosamine-6-phosphate deaminase activity"/>
    <property type="evidence" value="ECO:0007669"/>
    <property type="project" value="UniProtKB-UniRule"/>
</dbReference>
<protein>
    <recommendedName>
        <fullName evidence="4">Glucosamine-6-phosphate deaminase</fullName>
        <ecNumber evidence="4">3.5.99.6</ecNumber>
    </recommendedName>
    <alternativeName>
        <fullName evidence="4">GlcN6P deaminase</fullName>
        <shortName evidence="4">GNPDA</shortName>
    </alternativeName>
    <alternativeName>
        <fullName evidence="4">Glucosamine-6-phosphate isomerase</fullName>
    </alternativeName>
</protein>
<dbReference type="GO" id="GO:0042802">
    <property type="term" value="F:identical protein binding"/>
    <property type="evidence" value="ECO:0007669"/>
    <property type="project" value="TreeGrafter"/>
</dbReference>
<dbReference type="HOGENOM" id="CLU_049611_1_1_14"/>
<feature type="active site" description="For ring-opening step" evidence="4">
    <location>
        <position position="135"/>
    </location>
</feature>
<dbReference type="eggNOG" id="COG0363">
    <property type="taxonomic scope" value="Bacteria"/>
</dbReference>
<dbReference type="GO" id="GO:0019262">
    <property type="term" value="P:N-acetylneuraminate catabolic process"/>
    <property type="evidence" value="ECO:0007669"/>
    <property type="project" value="UniProtKB-UniRule"/>
</dbReference>
<comment type="function">
    <text evidence="4">Catalyzes the reversible isomerization-deamination of glucosamine 6-phosphate (GlcN6P) to form fructose 6-phosphate (Fru6P) and ammonium ion.</text>
</comment>
<dbReference type="Gene3D" id="3.40.50.1360">
    <property type="match status" value="1"/>
</dbReference>
<dbReference type="OrthoDB" id="9791139at2"/>
<dbReference type="GO" id="GO:0006046">
    <property type="term" value="P:N-acetylglucosamine catabolic process"/>
    <property type="evidence" value="ECO:0007669"/>
    <property type="project" value="UniProtKB-UniRule"/>
</dbReference>
<dbReference type="KEGG" id="sapi:SAPIS_v1c01440"/>
<gene>
    <name evidence="4 6" type="primary">nagB</name>
    <name evidence="6" type="ORF">SAPIS_v1c01440</name>
</gene>
<dbReference type="InterPro" id="IPR006148">
    <property type="entry name" value="Glc/Gal-6P_isomerase"/>
</dbReference>
<feature type="domain" description="Glucosamine/galactosamine-6-phosphate isomerase" evidence="5">
    <location>
        <begin position="19"/>
        <end position="225"/>
    </location>
</feature>
<name>V5RJP9_SPIAP</name>
<comment type="similarity">
    <text evidence="4">Belongs to the glucosamine/galactosamine-6-phosphate isomerase family. NagB subfamily.</text>
</comment>
<dbReference type="InterPro" id="IPR004547">
    <property type="entry name" value="Glucosamine6P_isomerase"/>
</dbReference>
<sequence>MKQLILKTTEEIGKTAGDIIITKITKKPDAILGLATGSSPLSTYKYLVERTKKNNIDWSNITTFNLDEYKGLSSDHEQSYRYFMNENLFKHVNIKMEQTHVPSGLINSNSEAATYDQEIQEAGGIDLQILGLGINGHIGFNEPGTSFDSITSVVDLQKSTIEANSRFFENIEEVPTQAISMGLKTIMKAKEILLIATGSSKANAVKHLVEGPVTTEWPCSILQQHPNVTLLLDEDSASLLSK</sequence>
<dbReference type="Pfam" id="PF01182">
    <property type="entry name" value="Glucosamine_iso"/>
    <property type="match status" value="1"/>
</dbReference>
<evidence type="ECO:0000313" key="7">
    <source>
        <dbReference type="Proteomes" id="UP000018550"/>
    </source>
</evidence>
<dbReference type="STRING" id="1276258.SAPIS_v1c01440"/>
<comment type="caution">
    <text evidence="4">Lacks conserved residue(s) required for the propagation of feature annotation.</text>
</comment>
<evidence type="ECO:0000256" key="2">
    <source>
        <dbReference type="ARBA" id="ARBA00022801"/>
    </source>
</evidence>
<dbReference type="Proteomes" id="UP000018550">
    <property type="component" value="Chromosome"/>
</dbReference>
<dbReference type="SUPFAM" id="SSF100950">
    <property type="entry name" value="NagB/RpiA/CoA transferase-like"/>
    <property type="match status" value="1"/>
</dbReference>
<keyword evidence="2 4" id="KW-0378">Hydrolase</keyword>
<proteinExistence type="inferred from homology"/>
<comment type="catalytic activity">
    <reaction evidence="1 4">
        <text>alpha-D-glucosamine 6-phosphate + H2O = beta-D-fructose 6-phosphate + NH4(+)</text>
        <dbReference type="Rhea" id="RHEA:12172"/>
        <dbReference type="ChEBI" id="CHEBI:15377"/>
        <dbReference type="ChEBI" id="CHEBI:28938"/>
        <dbReference type="ChEBI" id="CHEBI:57634"/>
        <dbReference type="ChEBI" id="CHEBI:75989"/>
        <dbReference type="EC" id="3.5.99.6"/>
    </reaction>
</comment>
<dbReference type="GO" id="GO:0005975">
    <property type="term" value="P:carbohydrate metabolic process"/>
    <property type="evidence" value="ECO:0007669"/>
    <property type="project" value="InterPro"/>
</dbReference>
<dbReference type="HAMAP" id="MF_01241">
    <property type="entry name" value="GlcN6P_deamin"/>
    <property type="match status" value="1"/>
</dbReference>
<dbReference type="UniPathway" id="UPA00629">
    <property type="reaction ID" value="UER00684"/>
</dbReference>
<dbReference type="EMBL" id="CP006682">
    <property type="protein sequence ID" value="AHB35990.1"/>
    <property type="molecule type" value="Genomic_DNA"/>
</dbReference>
<dbReference type="FunFam" id="3.40.50.1360:FF:000003">
    <property type="entry name" value="Glucosamine-6-phosphate deaminase"/>
    <property type="match status" value="1"/>
</dbReference>
<dbReference type="EC" id="3.5.99.6" evidence="4"/>
<feature type="active site" description="For ring-opening step" evidence="4">
    <location>
        <position position="142"/>
    </location>
</feature>
<dbReference type="InterPro" id="IPR037171">
    <property type="entry name" value="NagB/RpiA_transferase-like"/>
</dbReference>
<organism evidence="6 7">
    <name type="scientific">Spiroplasma apis B31</name>
    <dbReference type="NCBI Taxonomy" id="1276258"/>
    <lineage>
        <taxon>Bacteria</taxon>
        <taxon>Bacillati</taxon>
        <taxon>Mycoplasmatota</taxon>
        <taxon>Mollicutes</taxon>
        <taxon>Entomoplasmatales</taxon>
        <taxon>Spiroplasmataceae</taxon>
        <taxon>Spiroplasma</taxon>
    </lineage>
</organism>
<dbReference type="PROSITE" id="PS01161">
    <property type="entry name" value="GLC_GALNAC_ISOMERASE"/>
    <property type="match status" value="1"/>
</dbReference>
<evidence type="ECO:0000256" key="1">
    <source>
        <dbReference type="ARBA" id="ARBA00000644"/>
    </source>
</evidence>
<dbReference type="GO" id="GO:0005737">
    <property type="term" value="C:cytoplasm"/>
    <property type="evidence" value="ECO:0007669"/>
    <property type="project" value="TreeGrafter"/>
</dbReference>
<dbReference type="PATRIC" id="fig|1276258.3.peg.139"/>
<dbReference type="NCBIfam" id="TIGR00502">
    <property type="entry name" value="nagB"/>
    <property type="match status" value="1"/>
</dbReference>
<reference evidence="6 7" key="1">
    <citation type="journal article" date="2014" name="Genome Announc.">
        <title>Complete Genome Sequence of Spiroplasma apis B31T (ATCC 33834), a Bacterium Associated with May Disease of Honeybees (Apis mellifera).</title>
        <authorList>
            <person name="Ku C."/>
            <person name="Lo W.S."/>
            <person name="Chen L.L."/>
            <person name="Kuo C.H."/>
        </authorList>
    </citation>
    <scope>NUCLEOTIDE SEQUENCE [LARGE SCALE GENOMIC DNA]</scope>
    <source>
        <strain evidence="6">B31</strain>
    </source>
</reference>
<feature type="active site" description="Proton acceptor; for enolization step" evidence="4">
    <location>
        <position position="67"/>
    </location>
</feature>
<dbReference type="InterPro" id="IPR018321">
    <property type="entry name" value="Glucosamine6P_isomerase_CS"/>
</dbReference>
<keyword evidence="3 4" id="KW-0119">Carbohydrate metabolism</keyword>
<dbReference type="PANTHER" id="PTHR11280:SF5">
    <property type="entry name" value="GLUCOSAMINE-6-PHOSPHATE ISOMERASE"/>
    <property type="match status" value="1"/>
</dbReference>